<dbReference type="GO" id="GO:0016765">
    <property type="term" value="F:transferase activity, transferring alkyl or aryl (other than methyl) groups"/>
    <property type="evidence" value="ECO:0007669"/>
    <property type="project" value="UniProtKB-ARBA"/>
</dbReference>
<name>A0A1C3XFQ4_9BRAD</name>
<dbReference type="Gene3D" id="1.10.600.10">
    <property type="entry name" value="Farnesyl Diphosphate Synthase"/>
    <property type="match status" value="1"/>
</dbReference>
<evidence type="ECO:0000313" key="2">
    <source>
        <dbReference type="Proteomes" id="UP000199184"/>
    </source>
</evidence>
<protein>
    <submittedName>
        <fullName evidence="1">Phytoene synthase</fullName>
    </submittedName>
</protein>
<dbReference type="AlphaFoldDB" id="A0A1C3XFQ4"/>
<keyword evidence="2" id="KW-1185">Reference proteome</keyword>
<dbReference type="InterPro" id="IPR002060">
    <property type="entry name" value="Squ/phyt_synthse"/>
</dbReference>
<dbReference type="EMBL" id="FMAI01000015">
    <property type="protein sequence ID" value="SCB50926.1"/>
    <property type="molecule type" value="Genomic_DNA"/>
</dbReference>
<proteinExistence type="predicted"/>
<evidence type="ECO:0000313" key="1">
    <source>
        <dbReference type="EMBL" id="SCB50926.1"/>
    </source>
</evidence>
<dbReference type="RefSeq" id="WP_091963263.1">
    <property type="nucleotide sequence ID" value="NZ_FMAI01000015.1"/>
</dbReference>
<reference evidence="2" key="1">
    <citation type="submission" date="2016-08" db="EMBL/GenBank/DDBJ databases">
        <authorList>
            <person name="Varghese N."/>
            <person name="Submissions Spin"/>
        </authorList>
    </citation>
    <scope>NUCLEOTIDE SEQUENCE [LARGE SCALE GENOMIC DNA]</scope>
    <source>
        <strain evidence="2">ERR11</strain>
    </source>
</reference>
<dbReference type="InterPro" id="IPR008949">
    <property type="entry name" value="Isoprenoid_synthase_dom_sf"/>
</dbReference>
<dbReference type="PANTHER" id="PTHR31480">
    <property type="entry name" value="BIFUNCTIONAL LYCOPENE CYCLASE/PHYTOENE SYNTHASE"/>
    <property type="match status" value="1"/>
</dbReference>
<dbReference type="Proteomes" id="UP000199184">
    <property type="component" value="Unassembled WGS sequence"/>
</dbReference>
<sequence length="287" mass="31465">MSSAAPPPDSVTFCADLVRSHDFPRYAATLFAPAVERRALLALYAFNVEIVRVRDQVSQPLPGEIRFQWWTDLFSGLVHGSAEGNPVAAELLRAIRDFDLPVEPLSLLVDEHQFDLYNDPMPTMAALEGYLAATSSALFALAAQILAPPSEATEHLARHAGLAQGIVQVIANLPRDAAHRQLFLPQQLLASHGCNMEDVFAGKEMPNLRAVLEQLAGEARQHLATALSLLAEVPAAARAAFLPLGLVRADLKLLSQPGRNPFKPQQSSRLRTLWALWRASRSREFTK</sequence>
<dbReference type="Pfam" id="PF00494">
    <property type="entry name" value="SQS_PSY"/>
    <property type="match status" value="1"/>
</dbReference>
<organism evidence="1 2">
    <name type="scientific">Bradyrhizobium shewense</name>
    <dbReference type="NCBI Taxonomy" id="1761772"/>
    <lineage>
        <taxon>Bacteria</taxon>
        <taxon>Pseudomonadati</taxon>
        <taxon>Pseudomonadota</taxon>
        <taxon>Alphaproteobacteria</taxon>
        <taxon>Hyphomicrobiales</taxon>
        <taxon>Nitrobacteraceae</taxon>
        <taxon>Bradyrhizobium</taxon>
    </lineage>
</organism>
<accession>A0A1C3XFQ4</accession>
<gene>
    <name evidence="1" type="ORF">GA0061098_101526</name>
</gene>
<dbReference type="SUPFAM" id="SSF48576">
    <property type="entry name" value="Terpenoid synthases"/>
    <property type="match status" value="1"/>
</dbReference>